<dbReference type="InterPro" id="IPR000504">
    <property type="entry name" value="RRM_dom"/>
</dbReference>
<dbReference type="FunFam" id="3.30.70.330:FF:000419">
    <property type="entry name" value="CLUMA_CG006354, isoform A"/>
    <property type="match status" value="1"/>
</dbReference>
<dbReference type="SUPFAM" id="SSF54928">
    <property type="entry name" value="RNA-binding domain, RBD"/>
    <property type="match status" value="2"/>
</dbReference>
<dbReference type="InterPro" id="IPR003954">
    <property type="entry name" value="RRM_euk-type"/>
</dbReference>
<name>A0A6J8ADS4_MYTCO</name>
<accession>A0A6J8ADS4</accession>
<dbReference type="CDD" id="cd12354">
    <property type="entry name" value="RRM3_TIA1_like"/>
    <property type="match status" value="1"/>
</dbReference>
<dbReference type="OrthoDB" id="439808at2759"/>
<dbReference type="SMART" id="SM00360">
    <property type="entry name" value="RRM"/>
    <property type="match status" value="2"/>
</dbReference>
<dbReference type="EMBL" id="CACVKT020001214">
    <property type="protein sequence ID" value="CAC5366162.1"/>
    <property type="molecule type" value="Genomic_DNA"/>
</dbReference>
<dbReference type="SMART" id="SM00361">
    <property type="entry name" value="RRM_1"/>
    <property type="match status" value="2"/>
</dbReference>
<feature type="region of interest" description="Disordered" evidence="3">
    <location>
        <begin position="487"/>
        <end position="534"/>
    </location>
</feature>
<dbReference type="InterPro" id="IPR035979">
    <property type="entry name" value="RBD_domain_sf"/>
</dbReference>
<gene>
    <name evidence="5" type="ORF">MCOR_6569</name>
</gene>
<dbReference type="InterPro" id="IPR012677">
    <property type="entry name" value="Nucleotide-bd_a/b_plait_sf"/>
</dbReference>
<evidence type="ECO:0000259" key="4">
    <source>
        <dbReference type="PROSITE" id="PS50102"/>
    </source>
</evidence>
<dbReference type="PANTHER" id="PTHR10352">
    <property type="entry name" value="EUKARYOTIC TRANSLATION INITIATION FACTOR 3 SUBUNIT G"/>
    <property type="match status" value="1"/>
</dbReference>
<evidence type="ECO:0000256" key="2">
    <source>
        <dbReference type="PROSITE-ProRule" id="PRU00176"/>
    </source>
</evidence>
<keyword evidence="6" id="KW-1185">Reference proteome</keyword>
<feature type="compositionally biased region" description="Low complexity" evidence="3">
    <location>
        <begin position="518"/>
        <end position="534"/>
    </location>
</feature>
<evidence type="ECO:0000256" key="3">
    <source>
        <dbReference type="SAM" id="MobiDB-lite"/>
    </source>
</evidence>
<evidence type="ECO:0000313" key="6">
    <source>
        <dbReference type="Proteomes" id="UP000507470"/>
    </source>
</evidence>
<keyword evidence="1 2" id="KW-0694">RNA-binding</keyword>
<dbReference type="Proteomes" id="UP000507470">
    <property type="component" value="Unassembled WGS sequence"/>
</dbReference>
<proteinExistence type="predicted"/>
<organism evidence="5 6">
    <name type="scientific">Mytilus coruscus</name>
    <name type="common">Sea mussel</name>
    <dbReference type="NCBI Taxonomy" id="42192"/>
    <lineage>
        <taxon>Eukaryota</taxon>
        <taxon>Metazoa</taxon>
        <taxon>Spiralia</taxon>
        <taxon>Lophotrochozoa</taxon>
        <taxon>Mollusca</taxon>
        <taxon>Bivalvia</taxon>
        <taxon>Autobranchia</taxon>
        <taxon>Pteriomorphia</taxon>
        <taxon>Mytilida</taxon>
        <taxon>Mytiloidea</taxon>
        <taxon>Mytilidae</taxon>
        <taxon>Mytilinae</taxon>
        <taxon>Mytilus</taxon>
    </lineage>
</organism>
<dbReference type="CDD" id="cd12353">
    <property type="entry name" value="RRM2_TIA1_like"/>
    <property type="match status" value="1"/>
</dbReference>
<dbReference type="Gene3D" id="3.30.70.330">
    <property type="match status" value="2"/>
</dbReference>
<evidence type="ECO:0000256" key="1">
    <source>
        <dbReference type="ARBA" id="ARBA00022884"/>
    </source>
</evidence>
<dbReference type="GO" id="GO:0003723">
    <property type="term" value="F:RNA binding"/>
    <property type="evidence" value="ECO:0007669"/>
    <property type="project" value="UniProtKB-UniRule"/>
</dbReference>
<reference evidence="5 6" key="1">
    <citation type="submission" date="2020-06" db="EMBL/GenBank/DDBJ databases">
        <authorList>
            <person name="Li R."/>
            <person name="Bekaert M."/>
        </authorList>
    </citation>
    <scope>NUCLEOTIDE SEQUENCE [LARGE SCALE GENOMIC DNA]</scope>
    <source>
        <strain evidence="6">wild</strain>
    </source>
</reference>
<dbReference type="AlphaFoldDB" id="A0A6J8ADS4"/>
<dbReference type="PROSITE" id="PS50102">
    <property type="entry name" value="RRM"/>
    <property type="match status" value="2"/>
</dbReference>
<dbReference type="Pfam" id="PF00076">
    <property type="entry name" value="RRM_1"/>
    <property type="match status" value="2"/>
</dbReference>
<dbReference type="FunFam" id="3.30.70.330:FF:000045">
    <property type="entry name" value="Nucleolysin tiar isoform 1"/>
    <property type="match status" value="1"/>
</dbReference>
<feature type="domain" description="RRM" evidence="4">
    <location>
        <begin position="314"/>
        <end position="392"/>
    </location>
</feature>
<sequence>MLVDSYIGVVLLCNDVGDSYIGVVLLCNDVGDSYIGVVLLCNDVGFLYRCCIACNDVVDSYIGVVLLCNDVVDSYIGVVLLCNDVVDSYIGVVLLCNDVVDSYIGVVLLCNDVVDSYIGVVLLCNDVVDSYIGVVLLCNDVGDSYIGVVLLCNDVVDSYIGVVLLCNDVVDSYIGVVLLCNDVVDSYIGVVLLCNDVVDSYIENGNEIDACENTYRMKKIKDPPEICGFFNNLSDELHICLLKLASASSLTPVPRIKPVVNLRRFAGNNVRMHPYQYYVQYVPMPIKQSDLMEMKVNWATSPSSAPKQDTSKHYHIFVGDLSMDMEQQQLKEAFQPFGEISDCKIIKDPQTLKSKGYGFVSFVKKVDAENAIQSMNGQWLGSRPIRTNWATRKPPAPVPKEVKQLSYDEVYSQSSSTNCTVYCGGLTQNLTEELMRQTFTQFGQIQEIRVFKDKGYSFIRFSEKQAAAQAICQVNGTMVAEQQVKCSWGKESNEPSQTNSSAGGGGGSGNGTPHQMVSQPSQQPPSQQQYSGSPGSYGQYYANMGYWYPGAYQNMGQGYNMQSGYPAGYGSYPYSGMNMPMQQWGQMQMPPGQQFNGQQQGMMGYQMPQE</sequence>
<evidence type="ECO:0000313" key="5">
    <source>
        <dbReference type="EMBL" id="CAC5366162.1"/>
    </source>
</evidence>
<feature type="domain" description="RRM" evidence="4">
    <location>
        <begin position="419"/>
        <end position="491"/>
    </location>
</feature>
<protein>
    <recommendedName>
        <fullName evidence="4">RRM domain-containing protein</fullName>
    </recommendedName>
</protein>